<comment type="caution">
    <text evidence="1">The sequence shown here is derived from an EMBL/GenBank/DDBJ whole genome shotgun (WGS) entry which is preliminary data.</text>
</comment>
<dbReference type="AlphaFoldDB" id="A0A4C1VD43"/>
<sequence>MEQNTSTEYEVVNTIRRVRSIQPSRYEAAGAARAGKTYWRRIFDEIDVLAVAPTAEAQSQNILEVLPRDLYHKVCKILRLPIIEEIEESEIRNGEQDKFKAKHIKRTPLLSYRQTIEIERDLESDTEVEVSPRDPIKDVQNVHYELLRKPEREQITWPTRYLQPERDEEKTLVRRADDVTDRIVNEFCGYMKELGGDQQSQLFTPKAIKELFQIEFDKPVARGLRVIVKELPSVPDAIADAAGHPEECLGECETVKSANNKFVKAVYGTRSKTTLIAAPITAVEERILSGDYELDDGLPPNRWTDDRISAASHH</sequence>
<evidence type="ECO:0000313" key="1">
    <source>
        <dbReference type="EMBL" id="GBP35864.1"/>
    </source>
</evidence>
<reference evidence="1 2" key="1">
    <citation type="journal article" date="2019" name="Commun. Biol.">
        <title>The bagworm genome reveals a unique fibroin gene that provides high tensile strength.</title>
        <authorList>
            <person name="Kono N."/>
            <person name="Nakamura H."/>
            <person name="Ohtoshi R."/>
            <person name="Tomita M."/>
            <person name="Numata K."/>
            <person name="Arakawa K."/>
        </authorList>
    </citation>
    <scope>NUCLEOTIDE SEQUENCE [LARGE SCALE GENOMIC DNA]</scope>
</reference>
<name>A0A4C1VD43_EUMVA</name>
<gene>
    <name evidence="1" type="ORF">EVAR_27786_1</name>
</gene>
<keyword evidence="2" id="KW-1185">Reference proteome</keyword>
<accession>A0A4C1VD43</accession>
<dbReference type="Proteomes" id="UP000299102">
    <property type="component" value="Unassembled WGS sequence"/>
</dbReference>
<protein>
    <submittedName>
        <fullName evidence="1">Uncharacterized protein</fullName>
    </submittedName>
</protein>
<dbReference type="EMBL" id="BGZK01000310">
    <property type="protein sequence ID" value="GBP35864.1"/>
    <property type="molecule type" value="Genomic_DNA"/>
</dbReference>
<proteinExistence type="predicted"/>
<evidence type="ECO:0000313" key="2">
    <source>
        <dbReference type="Proteomes" id="UP000299102"/>
    </source>
</evidence>
<organism evidence="1 2">
    <name type="scientific">Eumeta variegata</name>
    <name type="common">Bagworm moth</name>
    <name type="synonym">Eumeta japonica</name>
    <dbReference type="NCBI Taxonomy" id="151549"/>
    <lineage>
        <taxon>Eukaryota</taxon>
        <taxon>Metazoa</taxon>
        <taxon>Ecdysozoa</taxon>
        <taxon>Arthropoda</taxon>
        <taxon>Hexapoda</taxon>
        <taxon>Insecta</taxon>
        <taxon>Pterygota</taxon>
        <taxon>Neoptera</taxon>
        <taxon>Endopterygota</taxon>
        <taxon>Lepidoptera</taxon>
        <taxon>Glossata</taxon>
        <taxon>Ditrysia</taxon>
        <taxon>Tineoidea</taxon>
        <taxon>Psychidae</taxon>
        <taxon>Oiketicinae</taxon>
        <taxon>Eumeta</taxon>
    </lineage>
</organism>
<dbReference type="OrthoDB" id="6755972at2759"/>